<keyword evidence="2" id="KW-0479">Metal-binding</keyword>
<evidence type="ECO:0000259" key="4">
    <source>
        <dbReference type="PROSITE" id="PS51891"/>
    </source>
</evidence>
<dbReference type="SUPFAM" id="SSF51316">
    <property type="entry name" value="Mss4-like"/>
    <property type="match status" value="1"/>
</dbReference>
<keyword evidence="3" id="KW-0862">Zinc</keyword>
<dbReference type="RefSeq" id="WP_269402094.1">
    <property type="nucleotide sequence ID" value="NZ_JAPWGW010000002.1"/>
</dbReference>
<dbReference type="Proteomes" id="UP001083770">
    <property type="component" value="Unassembled WGS sequence"/>
</dbReference>
<keyword evidence="6" id="KW-1185">Reference proteome</keyword>
<evidence type="ECO:0000313" key="5">
    <source>
        <dbReference type="EMBL" id="MCZ4297976.1"/>
    </source>
</evidence>
<evidence type="ECO:0000256" key="1">
    <source>
        <dbReference type="ARBA" id="ARBA00005495"/>
    </source>
</evidence>
<proteinExistence type="inferred from homology"/>
<name>A0ABT4LUJ2_9PROT</name>
<dbReference type="EMBL" id="JAPWGW010000002">
    <property type="protein sequence ID" value="MCZ4297976.1"/>
    <property type="molecule type" value="Genomic_DNA"/>
</dbReference>
<accession>A0ABT4LUJ2</accession>
<dbReference type="InterPro" id="IPR052355">
    <property type="entry name" value="CENP-V-like"/>
</dbReference>
<evidence type="ECO:0000256" key="3">
    <source>
        <dbReference type="ARBA" id="ARBA00022833"/>
    </source>
</evidence>
<comment type="caution">
    <text evidence="5">The sequence shown here is derived from an EMBL/GenBank/DDBJ whole genome shotgun (WGS) entry which is preliminary data.</text>
</comment>
<reference evidence="5" key="1">
    <citation type="submission" date="2022-12" db="EMBL/GenBank/DDBJ databases">
        <title>Bacterial isolates from different developmental stages of Nematostella vectensis.</title>
        <authorList>
            <person name="Fraune S."/>
        </authorList>
    </citation>
    <scope>NUCLEOTIDE SEQUENCE</scope>
    <source>
        <strain evidence="5">G21632-S1</strain>
    </source>
</reference>
<organism evidence="5 6">
    <name type="scientific">Henriciella marina</name>
    <dbReference type="NCBI Taxonomy" id="453851"/>
    <lineage>
        <taxon>Bacteria</taxon>
        <taxon>Pseudomonadati</taxon>
        <taxon>Pseudomonadota</taxon>
        <taxon>Alphaproteobacteria</taxon>
        <taxon>Hyphomonadales</taxon>
        <taxon>Hyphomonadaceae</taxon>
        <taxon>Henriciella</taxon>
    </lineage>
</organism>
<sequence>MKLSTQQGGCHCRAVRFEVELTPHVEVEDCNCSICAMSGNDHIIVPASRFRLLQGESALTEYRFNTGAARHLFCKVCGIKSFYVPRSNPDGYAVTWRCIDNWQALDAAVEVFDGQNWEANAAALAHKSKD</sequence>
<evidence type="ECO:0000256" key="2">
    <source>
        <dbReference type="ARBA" id="ARBA00022723"/>
    </source>
</evidence>
<dbReference type="InterPro" id="IPR011057">
    <property type="entry name" value="Mss4-like_sf"/>
</dbReference>
<protein>
    <submittedName>
        <fullName evidence="5">GFA family protein</fullName>
    </submittedName>
</protein>
<dbReference type="InterPro" id="IPR006913">
    <property type="entry name" value="CENP-V/GFA"/>
</dbReference>
<dbReference type="Pfam" id="PF04828">
    <property type="entry name" value="GFA"/>
    <property type="match status" value="1"/>
</dbReference>
<comment type="similarity">
    <text evidence="1">Belongs to the Gfa family.</text>
</comment>
<feature type="domain" description="CENP-V/GFA" evidence="4">
    <location>
        <begin position="6"/>
        <end position="118"/>
    </location>
</feature>
<dbReference type="PANTHER" id="PTHR28620:SF1">
    <property type="entry name" value="CENP-V_GFA DOMAIN-CONTAINING PROTEIN"/>
    <property type="match status" value="1"/>
</dbReference>
<evidence type="ECO:0000313" key="6">
    <source>
        <dbReference type="Proteomes" id="UP001083770"/>
    </source>
</evidence>
<dbReference type="Gene3D" id="2.170.150.70">
    <property type="match status" value="1"/>
</dbReference>
<dbReference type="PANTHER" id="PTHR28620">
    <property type="entry name" value="CENTROMERE PROTEIN V"/>
    <property type="match status" value="1"/>
</dbReference>
<gene>
    <name evidence="5" type="ORF">O4G74_07905</name>
</gene>
<dbReference type="PROSITE" id="PS51891">
    <property type="entry name" value="CENP_V_GFA"/>
    <property type="match status" value="1"/>
</dbReference>